<evidence type="ECO:0000313" key="3">
    <source>
        <dbReference type="Proteomes" id="UP001341840"/>
    </source>
</evidence>
<protein>
    <submittedName>
        <fullName evidence="2">Uncharacterized protein</fullName>
    </submittedName>
</protein>
<organism evidence="2 3">
    <name type="scientific">Stylosanthes scabra</name>
    <dbReference type="NCBI Taxonomy" id="79078"/>
    <lineage>
        <taxon>Eukaryota</taxon>
        <taxon>Viridiplantae</taxon>
        <taxon>Streptophyta</taxon>
        <taxon>Embryophyta</taxon>
        <taxon>Tracheophyta</taxon>
        <taxon>Spermatophyta</taxon>
        <taxon>Magnoliopsida</taxon>
        <taxon>eudicotyledons</taxon>
        <taxon>Gunneridae</taxon>
        <taxon>Pentapetalae</taxon>
        <taxon>rosids</taxon>
        <taxon>fabids</taxon>
        <taxon>Fabales</taxon>
        <taxon>Fabaceae</taxon>
        <taxon>Papilionoideae</taxon>
        <taxon>50 kb inversion clade</taxon>
        <taxon>dalbergioids sensu lato</taxon>
        <taxon>Dalbergieae</taxon>
        <taxon>Pterocarpus clade</taxon>
        <taxon>Stylosanthes</taxon>
    </lineage>
</organism>
<evidence type="ECO:0000313" key="2">
    <source>
        <dbReference type="EMBL" id="MED6115723.1"/>
    </source>
</evidence>
<dbReference type="Proteomes" id="UP001341840">
    <property type="component" value="Unassembled WGS sequence"/>
</dbReference>
<feature type="region of interest" description="Disordered" evidence="1">
    <location>
        <begin position="556"/>
        <end position="576"/>
    </location>
</feature>
<proteinExistence type="predicted"/>
<gene>
    <name evidence="2" type="ORF">PIB30_093410</name>
</gene>
<dbReference type="EMBL" id="JASCZI010001991">
    <property type="protein sequence ID" value="MED6115723.1"/>
    <property type="molecule type" value="Genomic_DNA"/>
</dbReference>
<accession>A0ABU6QVV9</accession>
<evidence type="ECO:0000256" key="1">
    <source>
        <dbReference type="SAM" id="MobiDB-lite"/>
    </source>
</evidence>
<reference evidence="2 3" key="1">
    <citation type="journal article" date="2023" name="Plants (Basel)">
        <title>Bridging the Gap: Combining Genomics and Transcriptomics Approaches to Understand Stylosanthes scabra, an Orphan Legume from the Brazilian Caatinga.</title>
        <authorList>
            <person name="Ferreira-Neto J.R.C."/>
            <person name="da Silva M.D."/>
            <person name="Binneck E."/>
            <person name="de Melo N.F."/>
            <person name="da Silva R.H."/>
            <person name="de Melo A.L.T.M."/>
            <person name="Pandolfi V."/>
            <person name="Bustamante F.O."/>
            <person name="Brasileiro-Vidal A.C."/>
            <person name="Benko-Iseppon A.M."/>
        </authorList>
    </citation>
    <scope>NUCLEOTIDE SEQUENCE [LARGE SCALE GENOMIC DNA]</scope>
    <source>
        <tissue evidence="2">Leaves</tissue>
    </source>
</reference>
<comment type="caution">
    <text evidence="2">The sequence shown here is derived from an EMBL/GenBank/DDBJ whole genome shotgun (WGS) entry which is preliminary data.</text>
</comment>
<sequence length="606" mass="67134">MLKQELSTSRSLPFAGNISRCTFVERLAGWLDAVQCIASDWVRYAVPLAMGVHSVQFRSSCCYKFGVRVGAVLRGIGRTDVYRYRGFRKVLHCESTRRSIRRNQAHLAGIEMLRGTLEAQRLEEVSHAFSGRSLTWFQLWSHRNPHADWDTFDLAFLHQFEPAVRPLLPEICWNKVENWEIKWEEIKARQQEQQQQSQVIQDTTQFQSSTQQEIQARTEEDQEIKHKIANRQFCKDELEENPKILDQENFQTIHIHTNSPSQLQVEGEAGALRNATDIIDQDPNPNTAEQQLISQFNSKKNRSEFQSITKLTGKRQDEENMAQLHELGSVHGDVTGGFKPVSAGEWSELAGVVVLQRPPPEPPDLVLLVKLTDAGRLRSMDNDGGQDVGSKGAGYAEYSVVKEEKQRRTVTTLVNGAATVEGGSASVTGGVSDYVGVLHGNAVAKEEGVTDLLEGGDNLQLGGDRGISNNIEINDVARENGDITVNEGDGWGQSGTKDDYSSGADPSLLLTVTPIVSSFAGSSVFTTRGANVSRLNHIRPFLGKPPKLLATVLPWNRHSPGAESDDNEGGMPGIRKHEEHMEPDLKSYAVTLGEPKTVAFMMEATP</sequence>
<name>A0ABU6QVV9_9FABA</name>
<keyword evidence="3" id="KW-1185">Reference proteome</keyword>